<feature type="region of interest" description="Disordered" evidence="1">
    <location>
        <begin position="355"/>
        <end position="375"/>
    </location>
</feature>
<accession>A0ABX0V1Q1</accession>
<dbReference type="Pfam" id="PF13704">
    <property type="entry name" value="Glyco_tranf_2_4"/>
    <property type="match status" value="1"/>
</dbReference>
<dbReference type="EMBL" id="JAASQI010000003">
    <property type="protein sequence ID" value="NIJ58044.1"/>
    <property type="molecule type" value="Genomic_DNA"/>
</dbReference>
<keyword evidence="3" id="KW-1185">Reference proteome</keyword>
<sequence>MTTQPEKLGTRPTPACSPGGVDAFMVVRNEMERLPDILDHHRRLGVERFFITDNASEDGTAAYLLRQPDCCTHYTTDSFRDAGCGMDWINELVRRHGQDRWCLFIDADELFVYPHADTVSLPDFCRFLAATGAQGVFAIMVDMYSPGPIGEARYRPGTRLVEACPLYDTDYRLRRKLTSPFSPSFQNVEAHGGPRHRVFYPEFSDKGLLGTTLARALRVLRHSRLGGALGLERTSLGIYPPEITKIPLIHAGPDRYWATNHRSTPLAIAPVTGALLHFKLLSSFSERAYTEIRRKEHWGGATEYARYAALLEQQADIRFVYEGSRRYHAPDDLLRDGIIRSSRAFDDYASTWREEESGLPQAAMGPSPPAGGVPA</sequence>
<gene>
    <name evidence="2" type="ORF">FHS82_001880</name>
</gene>
<feature type="compositionally biased region" description="Pro residues" evidence="1">
    <location>
        <begin position="366"/>
        <end position="375"/>
    </location>
</feature>
<reference evidence="2 3" key="1">
    <citation type="submission" date="2020-03" db="EMBL/GenBank/DDBJ databases">
        <title>Genomic Encyclopedia of Type Strains, Phase IV (KMG-IV): sequencing the most valuable type-strain genomes for metagenomic binning, comparative biology and taxonomic classification.</title>
        <authorList>
            <person name="Goeker M."/>
        </authorList>
    </citation>
    <scope>NUCLEOTIDE SEQUENCE [LARGE SCALE GENOMIC DNA]</scope>
    <source>
        <strain evidence="2 3">DSM 103870</strain>
    </source>
</reference>
<dbReference type="SUPFAM" id="SSF53448">
    <property type="entry name" value="Nucleotide-diphospho-sugar transferases"/>
    <property type="match status" value="1"/>
</dbReference>
<evidence type="ECO:0000313" key="3">
    <source>
        <dbReference type="Proteomes" id="UP001429580"/>
    </source>
</evidence>
<dbReference type="RefSeq" id="WP_166951330.1">
    <property type="nucleotide sequence ID" value="NZ_JAASQI010000003.1"/>
</dbReference>
<evidence type="ECO:0000256" key="1">
    <source>
        <dbReference type="SAM" id="MobiDB-lite"/>
    </source>
</evidence>
<evidence type="ECO:0000313" key="2">
    <source>
        <dbReference type="EMBL" id="NIJ58044.1"/>
    </source>
</evidence>
<proteinExistence type="predicted"/>
<dbReference type="InterPro" id="IPR029044">
    <property type="entry name" value="Nucleotide-diphossugar_trans"/>
</dbReference>
<protein>
    <recommendedName>
        <fullName evidence="4">Glycosyltransferase family 2 protein</fullName>
    </recommendedName>
</protein>
<comment type="caution">
    <text evidence="2">The sequence shown here is derived from an EMBL/GenBank/DDBJ whole genome shotgun (WGS) entry which is preliminary data.</text>
</comment>
<dbReference type="Proteomes" id="UP001429580">
    <property type="component" value="Unassembled WGS sequence"/>
</dbReference>
<name>A0ABX0V1Q1_9HYPH</name>
<organism evidence="2 3">
    <name type="scientific">Pseudochelatococcus lubricantis</name>
    <dbReference type="NCBI Taxonomy" id="1538102"/>
    <lineage>
        <taxon>Bacteria</taxon>
        <taxon>Pseudomonadati</taxon>
        <taxon>Pseudomonadota</taxon>
        <taxon>Alphaproteobacteria</taxon>
        <taxon>Hyphomicrobiales</taxon>
        <taxon>Chelatococcaceae</taxon>
        <taxon>Pseudochelatococcus</taxon>
    </lineage>
</organism>
<evidence type="ECO:0008006" key="4">
    <source>
        <dbReference type="Google" id="ProtNLM"/>
    </source>
</evidence>